<gene>
    <name evidence="2" type="ORF">BINDI_0049</name>
</gene>
<feature type="domain" description="HTH arsR-type" evidence="1">
    <location>
        <begin position="20"/>
        <end position="110"/>
    </location>
</feature>
<sequence length="196" mass="21710">MTQETSADEKSEIPRASNSETLKVLANPIRMRILGVLRVKGTQNVGSISSFLGEAPGAISYHLSQLAKVGLAEKVRNAEQDKRQSWWKASQTATLVESSDRDDATEEEATDLFRRSAALAYEQTYERYLDALPDLPKEWASAGVSSDSVLMLTPDQMKQMNSELDAVARKWAKRGAEQLPGAEQVALIVQAFRWIP</sequence>
<dbReference type="Proteomes" id="UP000028569">
    <property type="component" value="Chromosome"/>
</dbReference>
<dbReference type="InterPro" id="IPR036388">
    <property type="entry name" value="WH-like_DNA-bd_sf"/>
</dbReference>
<reference evidence="2 3" key="1">
    <citation type="journal article" date="2014" name="Appl. Environ. Microbiol.">
        <title>Genomic encyclopedia of type strains of the genus Bifidobacterium.</title>
        <authorList>
            <person name="Milani C."/>
            <person name="Lugli G.A."/>
            <person name="Duranti S."/>
            <person name="Turroni F."/>
            <person name="Bottacini F."/>
            <person name="Mangifesta M."/>
            <person name="Sanchez B."/>
            <person name="Viappiani A."/>
            <person name="Mancabelli L."/>
            <person name="Taminiau B."/>
            <person name="Delcenserie V."/>
            <person name="Barrangou R."/>
            <person name="Margolles A."/>
            <person name="van Sinderen D."/>
            <person name="Ventura M."/>
        </authorList>
    </citation>
    <scope>NUCLEOTIDE SEQUENCE [LARGE SCALE GENOMIC DNA]</scope>
    <source>
        <strain evidence="2 3">LMG 11587</strain>
    </source>
</reference>
<dbReference type="SMART" id="SM00418">
    <property type="entry name" value="HTH_ARSR"/>
    <property type="match status" value="1"/>
</dbReference>
<dbReference type="InterPro" id="IPR036390">
    <property type="entry name" value="WH_DNA-bd_sf"/>
</dbReference>
<keyword evidence="3" id="KW-1185">Reference proteome</keyword>
<dbReference type="EMBL" id="CP006018">
    <property type="protein sequence ID" value="AIC91335.1"/>
    <property type="molecule type" value="Genomic_DNA"/>
</dbReference>
<dbReference type="AlphaFoldDB" id="A0A087VSK1"/>
<dbReference type="CDD" id="cd00090">
    <property type="entry name" value="HTH_ARSR"/>
    <property type="match status" value="1"/>
</dbReference>
<dbReference type="Pfam" id="PF12840">
    <property type="entry name" value="HTH_20"/>
    <property type="match status" value="1"/>
</dbReference>
<dbReference type="KEGG" id="bii:BINDI_0049"/>
<dbReference type="RefSeq" id="WP_033491472.1">
    <property type="nucleotide sequence ID" value="NZ_CP006018.1"/>
</dbReference>
<proteinExistence type="predicted"/>
<dbReference type="HOGENOM" id="CLU_087580_2_1_11"/>
<evidence type="ECO:0000313" key="2">
    <source>
        <dbReference type="EMBL" id="AIC91335.1"/>
    </source>
</evidence>
<protein>
    <submittedName>
        <fullName evidence="2">Transcription regulator ArsR</fullName>
    </submittedName>
</protein>
<dbReference type="GO" id="GO:0003700">
    <property type="term" value="F:DNA-binding transcription factor activity"/>
    <property type="evidence" value="ECO:0007669"/>
    <property type="project" value="InterPro"/>
</dbReference>
<evidence type="ECO:0000259" key="1">
    <source>
        <dbReference type="SMART" id="SM00418"/>
    </source>
</evidence>
<dbReference type="InterPro" id="IPR001845">
    <property type="entry name" value="HTH_ArsR_DNA-bd_dom"/>
</dbReference>
<dbReference type="SUPFAM" id="SSF46785">
    <property type="entry name" value="Winged helix' DNA-binding domain"/>
    <property type="match status" value="1"/>
</dbReference>
<name>A0A087VSK1_9BIFI</name>
<accession>A0A087VSK1</accession>
<evidence type="ECO:0000313" key="3">
    <source>
        <dbReference type="Proteomes" id="UP000028569"/>
    </source>
</evidence>
<dbReference type="InterPro" id="IPR011991">
    <property type="entry name" value="ArsR-like_HTH"/>
</dbReference>
<organism evidence="2 3">
    <name type="scientific">Bifidobacterium [indicum] DSM 20214 = LMG 11587</name>
    <dbReference type="NCBI Taxonomy" id="1341694"/>
    <lineage>
        <taxon>Bacteria</taxon>
        <taxon>Bacillati</taxon>
        <taxon>Actinomycetota</taxon>
        <taxon>Actinomycetes</taxon>
        <taxon>Bifidobacteriales</taxon>
        <taxon>Bifidobacteriaceae</taxon>
        <taxon>Bifidobacterium</taxon>
    </lineage>
</organism>
<dbReference type="Gene3D" id="1.10.10.10">
    <property type="entry name" value="Winged helix-like DNA-binding domain superfamily/Winged helix DNA-binding domain"/>
    <property type="match status" value="1"/>
</dbReference>